<dbReference type="PROSITE" id="PS50181">
    <property type="entry name" value="FBOX"/>
    <property type="match status" value="1"/>
</dbReference>
<comment type="caution">
    <text evidence="3">The sequence shown here is derived from an EMBL/GenBank/DDBJ whole genome shotgun (WGS) entry which is preliminary data.</text>
</comment>
<evidence type="ECO:0000259" key="2">
    <source>
        <dbReference type="PROSITE" id="PS50181"/>
    </source>
</evidence>
<keyword evidence="4" id="KW-1185">Reference proteome</keyword>
<proteinExistence type="predicted"/>
<dbReference type="SUPFAM" id="SSF52047">
    <property type="entry name" value="RNI-like"/>
    <property type="match status" value="1"/>
</dbReference>
<reference evidence="3" key="1">
    <citation type="submission" date="2022-10" db="EMBL/GenBank/DDBJ databases">
        <title>Culturing micro-colonial fungi from biological soil crusts in the Mojave desert and describing Neophaeococcomyces mojavensis, and introducing the new genera and species Taxawa tesnikishii.</title>
        <authorList>
            <person name="Kurbessoian T."/>
            <person name="Stajich J.E."/>
        </authorList>
    </citation>
    <scope>NUCLEOTIDE SEQUENCE</scope>
    <source>
        <strain evidence="3">TK_41</strain>
    </source>
</reference>
<sequence>MQSEMPPPDRTKYPRLTEPIVCGLTASGPLYVVQTDNRRYSLEEPWMLESAVSEEDINDENLSSRINVLPTSSYKNGKARDEIRSGFKSIIWVARGSRYTIVALETNDSVEYLWRTSLRYVLGKKRADRRITTWLYDSTAIEMGDKDDPQIRHRDRHRDRHRLLNIDENYPANEEDNSQEARDPGAETKAPPLIKLAETITKISSPQLETCETDNTCPPRKSPSIHRSVMVAPADKANTTLLDLPPELLDMIFSYLDVDEQEPAQCLPSAWISSWLQWQKPLALTSKKVFNLLADSLHDRTVMSICRQCCLSEIGFSPCDAKCTERWGKLALHKNAPRITYLEIRSEAYVVRATASQVSSVVVKCVNLQELRWPEWFNLSIESDSLPKLSVAWGPVAFFKDDFRSALDQLRSATIEVSVDDKTIPRMPLLEHLRIILGNEKVPVHSFKLDCSNTPEIKTLSVEKVLVHIPADINLMLTKTTSLQSLQLRHCWDNRSLFRSLPWTLESLELERCLYLKEDGELDIEPVDLPSLKIVKASDDQEKHLLRNVRVPDACLFEWATSIF</sequence>
<dbReference type="EMBL" id="JAPDRK010000012">
    <property type="protein sequence ID" value="KAJ9607025.1"/>
    <property type="molecule type" value="Genomic_DNA"/>
</dbReference>
<dbReference type="Gene3D" id="3.80.10.10">
    <property type="entry name" value="Ribonuclease Inhibitor"/>
    <property type="match status" value="1"/>
</dbReference>
<evidence type="ECO:0000313" key="4">
    <source>
        <dbReference type="Proteomes" id="UP001172673"/>
    </source>
</evidence>
<gene>
    <name evidence="3" type="ORF">H2200_008097</name>
</gene>
<protein>
    <recommendedName>
        <fullName evidence="2">F-box domain-containing protein</fullName>
    </recommendedName>
</protein>
<feature type="region of interest" description="Disordered" evidence="1">
    <location>
        <begin position="145"/>
        <end position="191"/>
    </location>
</feature>
<dbReference type="InterPro" id="IPR001810">
    <property type="entry name" value="F-box_dom"/>
</dbReference>
<accession>A0AA38X541</accession>
<evidence type="ECO:0000256" key="1">
    <source>
        <dbReference type="SAM" id="MobiDB-lite"/>
    </source>
</evidence>
<organism evidence="3 4">
    <name type="scientific">Cladophialophora chaetospira</name>
    <dbReference type="NCBI Taxonomy" id="386627"/>
    <lineage>
        <taxon>Eukaryota</taxon>
        <taxon>Fungi</taxon>
        <taxon>Dikarya</taxon>
        <taxon>Ascomycota</taxon>
        <taxon>Pezizomycotina</taxon>
        <taxon>Eurotiomycetes</taxon>
        <taxon>Chaetothyriomycetidae</taxon>
        <taxon>Chaetothyriales</taxon>
        <taxon>Herpotrichiellaceae</taxon>
        <taxon>Cladophialophora</taxon>
    </lineage>
</organism>
<feature type="compositionally biased region" description="Basic residues" evidence="1">
    <location>
        <begin position="153"/>
        <end position="163"/>
    </location>
</feature>
<dbReference type="InterPro" id="IPR032675">
    <property type="entry name" value="LRR_dom_sf"/>
</dbReference>
<evidence type="ECO:0000313" key="3">
    <source>
        <dbReference type="EMBL" id="KAJ9607025.1"/>
    </source>
</evidence>
<feature type="domain" description="F-box" evidence="2">
    <location>
        <begin position="238"/>
        <end position="260"/>
    </location>
</feature>
<dbReference type="Proteomes" id="UP001172673">
    <property type="component" value="Unassembled WGS sequence"/>
</dbReference>
<dbReference type="AlphaFoldDB" id="A0AA38X541"/>
<name>A0AA38X541_9EURO</name>